<keyword evidence="3" id="KW-0418">Kinase</keyword>
<keyword evidence="1" id="KW-0808">Transferase</keyword>
<feature type="region of interest" description="Disordered" evidence="7">
    <location>
        <begin position="200"/>
        <end position="251"/>
    </location>
</feature>
<dbReference type="InterPro" id="IPR000719">
    <property type="entry name" value="Prot_kinase_dom"/>
</dbReference>
<feature type="compositionally biased region" description="Low complexity" evidence="7">
    <location>
        <begin position="354"/>
        <end position="373"/>
    </location>
</feature>
<dbReference type="GO" id="GO:0004713">
    <property type="term" value="F:protein tyrosine kinase activity"/>
    <property type="evidence" value="ECO:0007669"/>
    <property type="project" value="TreeGrafter"/>
</dbReference>
<feature type="region of interest" description="Disordered" evidence="7">
    <location>
        <begin position="751"/>
        <end position="861"/>
    </location>
</feature>
<sequence length="1245" mass="134852">MSPSHRSSAPFETPSRFTPTSLPYDSPMLPPSPLKRTSLAHEEPMDVDDIFQSPATHTAYPHSPRRDRSRRSQSQVFVDTDGDDLDDSVFLAPSSSSSFSQSSFAEPPSPVRFRTPLRTPLKESNQIFGSPERPVLSAKALNIPTTTPAPTAGTKRKPAPIFTTPFATPLRKCLLTPLNVASAQRDDSESIAFDRLAPLSAPRFPHTPQTKTEAEIHLKGQTDSISKLSLRDSDQSGMESGYDSGPEAREAVDESRQLFMADCGDGALGAGHGRRESKTSHKPPGLDVFTRNGSGKEDEVVAAVSPGGHITKRRARSRPLSAELLESRQGTPILRGNKQQVSECKSASSIAFPSVSMMRARRSSSSSSSSETGSPRRRNRVAPRTRTDSSSHTQVRVPLNRLTSQSSASLFFGPSITGGGNSSKLSTPAKNTSTNLGQDFLLLDATPESPARPMMLNRHSIAGATPGPSRDPSWMWARRATPSPVSSPSRKRTEHSDSDDSEAEFFLRGSSDPALVFNLTAGTPSPKKKQRREGPSPANTPELLQRKFRPRDSGVVLDESDDDGARLGELEDVFMPAMPRASTSVSTVGSEGDEQALVTPGFAPGPMSGWPGTDGVGGSDSSDVSLGDNFVGGIGMRIDANERSIEAFIARTLFAGASKGAREEARRPPGTPVKRVKTAHLIGGQRPWQSAVASKIGFAEWEDEPGLVKGGPQKAKAKGKPRKSLPAAFPTLSKENRAVAKKGMLAVDTSVEMDLGEEDSPSLRREGKYDGLGLGRPSLARPSADGKSARPRWLMRRSSSGAFSSGSETCSSINATPTRPTPKVDWRMPPPRIPTPGSPLKGHIHSMSSQSTSVSTYPTSTATNSPTVAAVARHALVREPSTGEPTPMRAPTLLLDPTLDRPHTHAHPARTSHFALRATPPSEEEQPGRFGREFEELDELGSGEFGKVIKVGYQDGVRRPPGADADVYAVKKSKRFEGVKHRLRLREEVDILRLLSTRAHPNVLQYVDSWEEDETLFIQTELCELGNLADFLSVFGRAFPRLDEGRVWKIFAELSTGLRFIHDASVLHLDLKPANIFITREGRLKIGDFGMASVWPRPTPTGDVHGGFEREGDKLYLAPEVLQGRYGKAADVFSLGMTMLEVASNIVVPDQGEAWHKLRREDFSQVPWEASAQLRELIKSMMRTEPALRVDIRLACAHPAVSRARTAMDRLRAGGAGFAASPLGPVPEGFVEDLLGWRRRAGEAA</sequence>
<dbReference type="InterPro" id="IPR017441">
    <property type="entry name" value="Protein_kinase_ATP_BS"/>
</dbReference>
<keyword evidence="10" id="KW-1185">Reference proteome</keyword>
<keyword evidence="4 6" id="KW-0067">ATP-binding</keyword>
<dbReference type="GO" id="GO:0005737">
    <property type="term" value="C:cytoplasm"/>
    <property type="evidence" value="ECO:0007669"/>
    <property type="project" value="TreeGrafter"/>
</dbReference>
<gene>
    <name evidence="9" type="ORF">OBBRIDRAFT_831194</name>
</gene>
<feature type="compositionally biased region" description="Low complexity" evidence="7">
    <location>
        <begin position="846"/>
        <end position="861"/>
    </location>
</feature>
<feature type="region of interest" description="Disordered" evidence="7">
    <location>
        <begin position="516"/>
        <end position="562"/>
    </location>
</feature>
<dbReference type="AlphaFoldDB" id="A0A8E2J5M1"/>
<proteinExistence type="inferred from homology"/>
<feature type="compositionally biased region" description="Pro residues" evidence="7">
    <location>
        <begin position="828"/>
        <end position="837"/>
    </location>
</feature>
<feature type="compositionally biased region" description="Low complexity" evidence="7">
    <location>
        <begin position="798"/>
        <end position="812"/>
    </location>
</feature>
<dbReference type="GO" id="GO:0005634">
    <property type="term" value="C:nucleus"/>
    <property type="evidence" value="ECO:0007669"/>
    <property type="project" value="TreeGrafter"/>
</dbReference>
<evidence type="ECO:0000256" key="2">
    <source>
        <dbReference type="ARBA" id="ARBA00022741"/>
    </source>
</evidence>
<dbReference type="PROSITE" id="PS00107">
    <property type="entry name" value="PROTEIN_KINASE_ATP"/>
    <property type="match status" value="1"/>
</dbReference>
<dbReference type="Pfam" id="PF00069">
    <property type="entry name" value="Pkinase"/>
    <property type="match status" value="1"/>
</dbReference>
<evidence type="ECO:0000256" key="3">
    <source>
        <dbReference type="ARBA" id="ARBA00022777"/>
    </source>
</evidence>
<evidence type="ECO:0000256" key="7">
    <source>
        <dbReference type="SAM" id="MobiDB-lite"/>
    </source>
</evidence>
<feature type="domain" description="Protein kinase" evidence="8">
    <location>
        <begin position="934"/>
        <end position="1201"/>
    </location>
</feature>
<dbReference type="SMART" id="SM00220">
    <property type="entry name" value="S_TKc"/>
    <property type="match status" value="1"/>
</dbReference>
<dbReference type="InterPro" id="IPR050339">
    <property type="entry name" value="CC_SR_Kinase"/>
</dbReference>
<dbReference type="Proteomes" id="UP000250043">
    <property type="component" value="Unassembled WGS sequence"/>
</dbReference>
<dbReference type="SUPFAM" id="SSF56112">
    <property type="entry name" value="Protein kinase-like (PK-like)"/>
    <property type="match status" value="1"/>
</dbReference>
<dbReference type="GO" id="GO:0005524">
    <property type="term" value="F:ATP binding"/>
    <property type="evidence" value="ECO:0007669"/>
    <property type="project" value="UniProtKB-UniRule"/>
</dbReference>
<dbReference type="InterPro" id="IPR011009">
    <property type="entry name" value="Kinase-like_dom_sf"/>
</dbReference>
<dbReference type="PROSITE" id="PS00108">
    <property type="entry name" value="PROTEIN_KINASE_ST"/>
    <property type="match status" value="1"/>
</dbReference>
<feature type="region of interest" description="Disordered" evidence="7">
    <location>
        <begin position="459"/>
        <end position="504"/>
    </location>
</feature>
<dbReference type="GO" id="GO:0110031">
    <property type="term" value="P:negative regulation of G2/MI transition of meiotic cell cycle"/>
    <property type="evidence" value="ECO:0007669"/>
    <property type="project" value="TreeGrafter"/>
</dbReference>
<evidence type="ECO:0000256" key="1">
    <source>
        <dbReference type="ARBA" id="ARBA00022679"/>
    </source>
</evidence>
<evidence type="ECO:0000256" key="5">
    <source>
        <dbReference type="ARBA" id="ARBA00037982"/>
    </source>
</evidence>
<feature type="compositionally biased region" description="Low complexity" evidence="7">
    <location>
        <begin position="92"/>
        <end position="106"/>
    </location>
</feature>
<evidence type="ECO:0000256" key="6">
    <source>
        <dbReference type="PROSITE-ProRule" id="PRU10141"/>
    </source>
</evidence>
<feature type="region of interest" description="Disordered" evidence="7">
    <location>
        <begin position="704"/>
        <end position="730"/>
    </location>
</feature>
<name>A0A8E2J5M1_9APHY</name>
<dbReference type="EMBL" id="KV722338">
    <property type="protein sequence ID" value="OCH95090.1"/>
    <property type="molecule type" value="Genomic_DNA"/>
</dbReference>
<organism evidence="9 10">
    <name type="scientific">Obba rivulosa</name>
    <dbReference type="NCBI Taxonomy" id="1052685"/>
    <lineage>
        <taxon>Eukaryota</taxon>
        <taxon>Fungi</taxon>
        <taxon>Dikarya</taxon>
        <taxon>Basidiomycota</taxon>
        <taxon>Agaricomycotina</taxon>
        <taxon>Agaricomycetes</taxon>
        <taxon>Polyporales</taxon>
        <taxon>Gelatoporiaceae</taxon>
        <taxon>Obba</taxon>
    </lineage>
</organism>
<protein>
    <recommendedName>
        <fullName evidence="8">Protein kinase domain-containing protein</fullName>
    </recommendedName>
</protein>
<dbReference type="OrthoDB" id="5337378at2759"/>
<dbReference type="PROSITE" id="PS50011">
    <property type="entry name" value="PROTEIN_KINASE_DOM"/>
    <property type="match status" value="1"/>
</dbReference>
<accession>A0A8E2J5M1</accession>
<feature type="region of interest" description="Disordered" evidence="7">
    <location>
        <begin position="267"/>
        <end position="293"/>
    </location>
</feature>
<feature type="region of interest" description="Disordered" evidence="7">
    <location>
        <begin position="1"/>
        <end position="111"/>
    </location>
</feature>
<dbReference type="Gene3D" id="1.10.510.10">
    <property type="entry name" value="Transferase(Phosphotransferase) domain 1"/>
    <property type="match status" value="1"/>
</dbReference>
<feature type="compositionally biased region" description="Polar residues" evidence="7">
    <location>
        <begin position="337"/>
        <end position="351"/>
    </location>
</feature>
<evidence type="ECO:0000313" key="10">
    <source>
        <dbReference type="Proteomes" id="UP000250043"/>
    </source>
</evidence>
<dbReference type="PANTHER" id="PTHR11042">
    <property type="entry name" value="EUKARYOTIC TRANSLATION INITIATION FACTOR 2-ALPHA KINASE EIF2-ALPHA KINASE -RELATED"/>
    <property type="match status" value="1"/>
</dbReference>
<reference evidence="9 10" key="1">
    <citation type="submission" date="2016-07" db="EMBL/GenBank/DDBJ databases">
        <title>Draft genome of the white-rot fungus Obba rivulosa 3A-2.</title>
        <authorList>
            <consortium name="DOE Joint Genome Institute"/>
            <person name="Miettinen O."/>
            <person name="Riley R."/>
            <person name="Acob R."/>
            <person name="Barry K."/>
            <person name="Cullen D."/>
            <person name="De Vries R."/>
            <person name="Hainaut M."/>
            <person name="Hatakka A."/>
            <person name="Henrissat B."/>
            <person name="Hilden K."/>
            <person name="Kuo R."/>
            <person name="Labutti K."/>
            <person name="Lipzen A."/>
            <person name="Makela M.R."/>
            <person name="Sandor L."/>
            <person name="Spatafora J.W."/>
            <person name="Grigoriev I.V."/>
            <person name="Hibbett D.S."/>
        </authorList>
    </citation>
    <scope>NUCLEOTIDE SEQUENCE [LARGE SCALE GENOMIC DNA]</scope>
    <source>
        <strain evidence="9 10">3A-2</strain>
    </source>
</reference>
<dbReference type="InterPro" id="IPR008271">
    <property type="entry name" value="Ser/Thr_kinase_AS"/>
</dbReference>
<evidence type="ECO:0000259" key="8">
    <source>
        <dbReference type="PROSITE" id="PS50011"/>
    </source>
</evidence>
<feature type="binding site" evidence="6">
    <location>
        <position position="972"/>
    </location>
    <ligand>
        <name>ATP</name>
        <dbReference type="ChEBI" id="CHEBI:30616"/>
    </ligand>
</feature>
<dbReference type="Gene3D" id="3.30.200.20">
    <property type="entry name" value="Phosphorylase Kinase, domain 1"/>
    <property type="match status" value="1"/>
</dbReference>
<comment type="similarity">
    <text evidence="5">Belongs to the protein kinase superfamily. Ser/Thr protein kinase family. GCN2 subfamily.</text>
</comment>
<feature type="region of interest" description="Disordered" evidence="7">
    <location>
        <begin position="310"/>
        <end position="402"/>
    </location>
</feature>
<dbReference type="PANTHER" id="PTHR11042:SF190">
    <property type="entry name" value="MITOSIS INHIBITOR PROTEIN KINASE MIK1"/>
    <property type="match status" value="1"/>
</dbReference>
<keyword evidence="2 6" id="KW-0547">Nucleotide-binding</keyword>
<evidence type="ECO:0000256" key="4">
    <source>
        <dbReference type="ARBA" id="ARBA00022840"/>
    </source>
</evidence>
<evidence type="ECO:0000313" key="9">
    <source>
        <dbReference type="EMBL" id="OCH95090.1"/>
    </source>
</evidence>